<dbReference type="CDD" id="cd06456">
    <property type="entry name" value="M3A_DCP"/>
    <property type="match status" value="1"/>
</dbReference>
<evidence type="ECO:0000259" key="10">
    <source>
        <dbReference type="Pfam" id="PF01432"/>
    </source>
</evidence>
<evidence type="ECO:0000256" key="3">
    <source>
        <dbReference type="ARBA" id="ARBA00022723"/>
    </source>
</evidence>
<dbReference type="RefSeq" id="WP_054454815.1">
    <property type="nucleotide sequence ID" value="NZ_LHPH01000014.1"/>
</dbReference>
<evidence type="ECO:0000256" key="5">
    <source>
        <dbReference type="ARBA" id="ARBA00022833"/>
    </source>
</evidence>
<evidence type="ECO:0000259" key="11">
    <source>
        <dbReference type="Pfam" id="PF19310"/>
    </source>
</evidence>
<evidence type="ECO:0000313" key="13">
    <source>
        <dbReference type="Proteomes" id="UP000037848"/>
    </source>
</evidence>
<sequence>MTDLTNNPLVGLEGLPPFSKIKPEHVVPALKHAIEQCRTKIDDVLANKSFTWNDLVLPLEEVDDKLSRVFSPVSHLNSVLNSDALREAYEQCLPIISEYSTFVGQHQGLYEAYNALHNSDEFKSLTTAQQKSITNALRDFELSGIALAPEQQKRYGEISARLSELAAKFGNNVMDATLAWQKHITDESELAGLPESALALAAETAKNKELDGWVFTLDFPSYLPIMMYADNRELREEAYTAFVTRASDQGPNAEEFDNSAIMSEELALRHEISQLLGFASYAEKSLATKMAETPEQVFSFLEDLAVKSKPQAKQELAELQTFAKEKHAIEQLSAWDYAYYGEKLKQEKYAISDEVLRPYFPADKVLGGLFETVNRLFGITVKELNDIDTYHKDVRFFEVYDSSNTLRGRFYLDLYARDHKRGGAWMDDCMGRKIRANGELQTPVAYLVCNFNKAVGDKPALFTHDEVTTLFHEFGHGIHHMLTQVDAAPVAGINGVAWDAVELPSQFLENWCFEEQALNFISGHFETGEPLPKELLDKLLAAKNYNSGMQMLRQIELSLFDFRIHNDYQAGGECQIQASLDKVRDHTAVVKPPAFNRFQHGFSHIFAGGYSAGYYSYKWAEVLSADAFSKFEEEGIFNAETGKAFMQHILEKGGSEEPMELFKNFRGREPNIDALLRHSGITA</sequence>
<evidence type="ECO:0000256" key="9">
    <source>
        <dbReference type="RuleBase" id="RU003435"/>
    </source>
</evidence>
<proteinExistence type="inferred from homology"/>
<dbReference type="GO" id="GO:0006508">
    <property type="term" value="P:proteolysis"/>
    <property type="evidence" value="ECO:0007669"/>
    <property type="project" value="UniProtKB-KW"/>
</dbReference>
<dbReference type="InterPro" id="IPR045666">
    <property type="entry name" value="OpdA_N"/>
</dbReference>
<dbReference type="GO" id="GO:0046872">
    <property type="term" value="F:metal ion binding"/>
    <property type="evidence" value="ECO:0007669"/>
    <property type="project" value="UniProtKB-UniRule"/>
</dbReference>
<dbReference type="SUPFAM" id="SSF55486">
    <property type="entry name" value="Metalloproteases ('zincins'), catalytic domain"/>
    <property type="match status" value="1"/>
</dbReference>
<evidence type="ECO:0000256" key="2">
    <source>
        <dbReference type="ARBA" id="ARBA00022670"/>
    </source>
</evidence>
<keyword evidence="3 9" id="KW-0479">Metal-binding</keyword>
<reference evidence="12 13" key="1">
    <citation type="submission" date="2015-08" db="EMBL/GenBank/DDBJ databases">
        <title>Draft Genome Sequence of Pseudoalteromonas porphyrae UCD-SED14.</title>
        <authorList>
            <person name="Coil D.A."/>
            <person name="Jospin G."/>
            <person name="Lee R.D."/>
            <person name="Eisen J.A."/>
        </authorList>
    </citation>
    <scope>NUCLEOTIDE SEQUENCE [LARGE SCALE GENOMIC DNA]</scope>
    <source>
        <strain evidence="12 13">UCD-SED14</strain>
    </source>
</reference>
<name>A0A0N0LYX0_9GAMM</name>
<dbReference type="AlphaFoldDB" id="A0A0N0LYX0"/>
<protein>
    <recommendedName>
        <fullName evidence="8">oligopeptidase A</fullName>
        <ecNumber evidence="8">3.4.24.70</ecNumber>
    </recommendedName>
</protein>
<dbReference type="InterPro" id="IPR024079">
    <property type="entry name" value="MetalloPept_cat_dom_sf"/>
</dbReference>
<comment type="catalytic activity">
    <reaction evidence="7">
        <text>Hydrolysis of oligopeptides, with broad specificity. Gly or Ala commonly occur as P1 or P1' residues, but more distant residues are also important, as is shown by the fact that Z-Gly-Pro-Gly-|-Gly-Pro-Ala is cleaved, but not Z-(Gly)(5).</text>
        <dbReference type="EC" id="3.4.24.70"/>
    </reaction>
</comment>
<comment type="similarity">
    <text evidence="1 9">Belongs to the peptidase M3 family.</text>
</comment>
<dbReference type="STRING" id="187330.AMS58_09645"/>
<dbReference type="Gene3D" id="1.20.1050.40">
    <property type="entry name" value="Endopeptidase. Chain P, domain 1"/>
    <property type="match status" value="1"/>
</dbReference>
<dbReference type="GO" id="GO:0005829">
    <property type="term" value="C:cytosol"/>
    <property type="evidence" value="ECO:0007669"/>
    <property type="project" value="TreeGrafter"/>
</dbReference>
<feature type="domain" description="Peptidase M3A/M3B catalytic" evidence="10">
    <location>
        <begin position="225"/>
        <end position="680"/>
    </location>
</feature>
<dbReference type="InterPro" id="IPR001567">
    <property type="entry name" value="Pept_M3A_M3B_dom"/>
</dbReference>
<dbReference type="Gene3D" id="1.10.1370.10">
    <property type="entry name" value="Neurolysin, domain 3"/>
    <property type="match status" value="1"/>
</dbReference>
<dbReference type="NCBIfam" id="NF008159">
    <property type="entry name" value="PRK10911.1"/>
    <property type="match status" value="1"/>
</dbReference>
<dbReference type="EMBL" id="LHPH01000014">
    <property type="protein sequence ID" value="KPH62218.1"/>
    <property type="molecule type" value="Genomic_DNA"/>
</dbReference>
<keyword evidence="2 9" id="KW-0645">Protease</keyword>
<keyword evidence="4 9" id="KW-0378">Hydrolase</keyword>
<dbReference type="Pfam" id="PF01432">
    <property type="entry name" value="Peptidase_M3"/>
    <property type="match status" value="1"/>
</dbReference>
<evidence type="ECO:0000256" key="1">
    <source>
        <dbReference type="ARBA" id="ARBA00006040"/>
    </source>
</evidence>
<dbReference type="PANTHER" id="PTHR43660">
    <property type="entry name" value="DIPEPTIDYL CARBOXYPEPTIDASE"/>
    <property type="match status" value="1"/>
</dbReference>
<dbReference type="PANTHER" id="PTHR43660:SF1">
    <property type="entry name" value="DIPEPTIDYL CARBOXYPEPTIDASE"/>
    <property type="match status" value="1"/>
</dbReference>
<organism evidence="12 13">
    <name type="scientific">Pseudoalteromonas porphyrae</name>
    <dbReference type="NCBI Taxonomy" id="187330"/>
    <lineage>
        <taxon>Bacteria</taxon>
        <taxon>Pseudomonadati</taxon>
        <taxon>Pseudomonadota</taxon>
        <taxon>Gammaproteobacteria</taxon>
        <taxon>Alteromonadales</taxon>
        <taxon>Pseudoalteromonadaceae</taxon>
        <taxon>Pseudoalteromonas</taxon>
    </lineage>
</organism>
<evidence type="ECO:0000256" key="8">
    <source>
        <dbReference type="ARBA" id="ARBA00026100"/>
    </source>
</evidence>
<dbReference type="InterPro" id="IPR045090">
    <property type="entry name" value="Pept_M3A_M3B"/>
</dbReference>
<gene>
    <name evidence="12" type="ORF">ADS77_13055</name>
</gene>
<dbReference type="OrthoDB" id="9773538at2"/>
<dbReference type="Proteomes" id="UP000037848">
    <property type="component" value="Unassembled WGS sequence"/>
</dbReference>
<feature type="domain" description="Oligopeptidase A N-terminal" evidence="11">
    <location>
        <begin position="32"/>
        <end position="151"/>
    </location>
</feature>
<accession>A0A0N0LYX0</accession>
<dbReference type="InterPro" id="IPR024080">
    <property type="entry name" value="Neurolysin/TOP_N"/>
</dbReference>
<dbReference type="Gene3D" id="3.40.390.10">
    <property type="entry name" value="Collagenase (Catalytic Domain)"/>
    <property type="match status" value="1"/>
</dbReference>
<dbReference type="Pfam" id="PF19310">
    <property type="entry name" value="TOP_N"/>
    <property type="match status" value="1"/>
</dbReference>
<comment type="cofactor">
    <cofactor evidence="9">
        <name>Zn(2+)</name>
        <dbReference type="ChEBI" id="CHEBI:29105"/>
    </cofactor>
    <text evidence="9">Binds 1 zinc ion.</text>
</comment>
<dbReference type="InterPro" id="IPR024077">
    <property type="entry name" value="Neurolysin/TOP_dom2"/>
</dbReference>
<dbReference type="InterPro" id="IPR034005">
    <property type="entry name" value="M3A_DCP"/>
</dbReference>
<evidence type="ECO:0000256" key="4">
    <source>
        <dbReference type="ARBA" id="ARBA00022801"/>
    </source>
</evidence>
<dbReference type="FunFam" id="3.40.390.10:FF:000009">
    <property type="entry name" value="Oligopeptidase A"/>
    <property type="match status" value="1"/>
</dbReference>
<keyword evidence="6 9" id="KW-0482">Metalloprotease</keyword>
<keyword evidence="13" id="KW-1185">Reference proteome</keyword>
<evidence type="ECO:0000256" key="6">
    <source>
        <dbReference type="ARBA" id="ARBA00023049"/>
    </source>
</evidence>
<evidence type="ECO:0000313" key="12">
    <source>
        <dbReference type="EMBL" id="KPH62218.1"/>
    </source>
</evidence>
<comment type="caution">
    <text evidence="12">The sequence shown here is derived from an EMBL/GenBank/DDBJ whole genome shotgun (WGS) entry which is preliminary data.</text>
</comment>
<dbReference type="GO" id="GO:0004180">
    <property type="term" value="F:carboxypeptidase activity"/>
    <property type="evidence" value="ECO:0007669"/>
    <property type="project" value="TreeGrafter"/>
</dbReference>
<dbReference type="GO" id="GO:0004222">
    <property type="term" value="F:metalloendopeptidase activity"/>
    <property type="evidence" value="ECO:0007669"/>
    <property type="project" value="UniProtKB-EC"/>
</dbReference>
<keyword evidence="5 9" id="KW-0862">Zinc</keyword>
<evidence type="ECO:0000256" key="7">
    <source>
        <dbReference type="ARBA" id="ARBA00024603"/>
    </source>
</evidence>
<dbReference type="EC" id="3.4.24.70" evidence="8"/>
<dbReference type="PATRIC" id="fig|187330.3.peg.1039"/>